<dbReference type="InterPro" id="IPR018368">
    <property type="entry name" value="ClpA/B_CS1"/>
</dbReference>
<comment type="subunit">
    <text evidence="7">Homohexamer. The oligomerization is ATP-dependent.</text>
</comment>
<comment type="function">
    <text evidence="10">Part of a stress-induced multi-chaperone system, it is involved in the recovery of the cell from heat-induced damage, in cooperation with DnaK, DnaJ and GrpE.</text>
</comment>
<dbReference type="Pfam" id="PF10431">
    <property type="entry name" value="ClpB_D2-small"/>
    <property type="match status" value="1"/>
</dbReference>
<keyword evidence="3 9" id="KW-0547">Nucleotide-binding</keyword>
<dbReference type="InterPro" id="IPR050130">
    <property type="entry name" value="ClpA_ClpB"/>
</dbReference>
<evidence type="ECO:0000256" key="7">
    <source>
        <dbReference type="ARBA" id="ARBA00026057"/>
    </source>
</evidence>
<dbReference type="SMART" id="SM00382">
    <property type="entry name" value="AAA"/>
    <property type="match status" value="2"/>
</dbReference>
<dbReference type="Pfam" id="PF07724">
    <property type="entry name" value="AAA_2"/>
    <property type="match status" value="1"/>
</dbReference>
<dbReference type="PROSITE" id="PS00870">
    <property type="entry name" value="CLPAB_1"/>
    <property type="match status" value="1"/>
</dbReference>
<comment type="subcellular location">
    <subcellularLocation>
        <location evidence="10">Cytoplasm</location>
    </subcellularLocation>
</comment>
<accession>A0A2N5ZLT3</accession>
<dbReference type="CDD" id="cd00009">
    <property type="entry name" value="AAA"/>
    <property type="match status" value="1"/>
</dbReference>
<dbReference type="Gene3D" id="1.10.8.60">
    <property type="match status" value="1"/>
</dbReference>
<evidence type="ECO:0000256" key="5">
    <source>
        <dbReference type="ARBA" id="ARBA00023054"/>
    </source>
</evidence>
<evidence type="ECO:0000313" key="13">
    <source>
        <dbReference type="Proteomes" id="UP000234857"/>
    </source>
</evidence>
<dbReference type="PROSITE" id="PS51903">
    <property type="entry name" value="CLP_R"/>
    <property type="match status" value="1"/>
</dbReference>
<evidence type="ECO:0000313" key="12">
    <source>
        <dbReference type="EMBL" id="PLX19562.1"/>
    </source>
</evidence>
<dbReference type="InterPro" id="IPR004176">
    <property type="entry name" value="Clp_R_N"/>
</dbReference>
<dbReference type="Pfam" id="PF02861">
    <property type="entry name" value="Clp_N"/>
    <property type="match status" value="1"/>
</dbReference>
<dbReference type="PANTHER" id="PTHR11638">
    <property type="entry name" value="ATP-DEPENDENT CLP PROTEASE"/>
    <property type="match status" value="1"/>
</dbReference>
<proteinExistence type="inferred from homology"/>
<dbReference type="InterPro" id="IPR036628">
    <property type="entry name" value="Clp_N_dom_sf"/>
</dbReference>
<protein>
    <recommendedName>
        <fullName evidence="10">Chaperone protein ClpB</fullName>
    </recommendedName>
</protein>
<organism evidence="12 13">
    <name type="scientific">Muiribacterium halophilum</name>
    <dbReference type="NCBI Taxonomy" id="2053465"/>
    <lineage>
        <taxon>Bacteria</taxon>
        <taxon>Candidatus Muiribacteriota</taxon>
        <taxon>Candidatus Muiribacteriia</taxon>
        <taxon>Candidatus Muiribacteriales</taxon>
        <taxon>Candidatus Muiribacteriaceae</taxon>
        <taxon>Candidatus Muiribacterium</taxon>
    </lineage>
</organism>
<dbReference type="InterPro" id="IPR003593">
    <property type="entry name" value="AAA+_ATPase"/>
</dbReference>
<dbReference type="Pfam" id="PF17871">
    <property type="entry name" value="AAA_lid_9"/>
    <property type="match status" value="1"/>
</dbReference>
<dbReference type="Proteomes" id="UP000234857">
    <property type="component" value="Unassembled WGS sequence"/>
</dbReference>
<dbReference type="PANTHER" id="PTHR11638:SF18">
    <property type="entry name" value="HEAT SHOCK PROTEIN 104"/>
    <property type="match status" value="1"/>
</dbReference>
<dbReference type="InterPro" id="IPR027417">
    <property type="entry name" value="P-loop_NTPase"/>
</dbReference>
<keyword evidence="10" id="KW-0346">Stress response</keyword>
<dbReference type="AlphaFoldDB" id="A0A2N5ZLT3"/>
<evidence type="ECO:0000256" key="1">
    <source>
        <dbReference type="ARBA" id="ARBA00008675"/>
    </source>
</evidence>
<dbReference type="NCBIfam" id="TIGR03346">
    <property type="entry name" value="chaperone_ClpB"/>
    <property type="match status" value="1"/>
</dbReference>
<feature type="coiled-coil region" evidence="10">
    <location>
        <begin position="412"/>
        <end position="540"/>
    </location>
</feature>
<keyword evidence="10" id="KW-0963">Cytoplasm</keyword>
<keyword evidence="6 9" id="KW-0143">Chaperone</keyword>
<dbReference type="GO" id="GO:0042026">
    <property type="term" value="P:protein refolding"/>
    <property type="evidence" value="ECO:0007669"/>
    <property type="project" value="UniProtKB-UniRule"/>
</dbReference>
<dbReference type="FunFam" id="3.40.50.300:FF:000120">
    <property type="entry name" value="ATP-dependent chaperone ClpB"/>
    <property type="match status" value="1"/>
</dbReference>
<dbReference type="InterPro" id="IPR001270">
    <property type="entry name" value="ClpA/B"/>
</dbReference>
<dbReference type="FunFam" id="3.40.50.300:FF:000025">
    <property type="entry name" value="ATP-dependent Clp protease subunit"/>
    <property type="match status" value="1"/>
</dbReference>
<reference evidence="12 13" key="1">
    <citation type="submission" date="2017-11" db="EMBL/GenBank/DDBJ databases">
        <title>Genome-resolved metagenomics identifies genetic mobility, metabolic interactions, and unexpected diversity in perchlorate-reducing communities.</title>
        <authorList>
            <person name="Barnum T.P."/>
            <person name="Figueroa I.A."/>
            <person name="Carlstrom C.I."/>
            <person name="Lucas L.N."/>
            <person name="Engelbrektson A.L."/>
            <person name="Coates J.D."/>
        </authorList>
    </citation>
    <scope>NUCLEOTIDE SEQUENCE [LARGE SCALE GENOMIC DNA]</scope>
    <source>
        <strain evidence="12">BM706</strain>
    </source>
</reference>
<dbReference type="SUPFAM" id="SSF81923">
    <property type="entry name" value="Double Clp-N motif"/>
    <property type="match status" value="1"/>
</dbReference>
<comment type="similarity">
    <text evidence="1 9">Belongs to the ClpA/ClpB family.</text>
</comment>
<evidence type="ECO:0000256" key="10">
    <source>
        <dbReference type="RuleBase" id="RU362034"/>
    </source>
</evidence>
<keyword evidence="2 8" id="KW-0677">Repeat</keyword>
<keyword evidence="5 10" id="KW-0175">Coiled coil</keyword>
<comment type="caution">
    <text evidence="12">The sequence shown here is derived from an EMBL/GenBank/DDBJ whole genome shotgun (WGS) entry which is preliminary data.</text>
</comment>
<dbReference type="CDD" id="cd19499">
    <property type="entry name" value="RecA-like_ClpB_Hsp104-like"/>
    <property type="match status" value="1"/>
</dbReference>
<dbReference type="GO" id="GO:0016887">
    <property type="term" value="F:ATP hydrolysis activity"/>
    <property type="evidence" value="ECO:0007669"/>
    <property type="project" value="InterPro"/>
</dbReference>
<evidence type="ECO:0000256" key="4">
    <source>
        <dbReference type="ARBA" id="ARBA00022840"/>
    </source>
</evidence>
<dbReference type="InterPro" id="IPR017730">
    <property type="entry name" value="Chaperonin_ClpB"/>
</dbReference>
<dbReference type="InterPro" id="IPR028299">
    <property type="entry name" value="ClpA/B_CS2"/>
</dbReference>
<evidence type="ECO:0000256" key="2">
    <source>
        <dbReference type="ARBA" id="ARBA00022737"/>
    </source>
</evidence>
<gene>
    <name evidence="10 12" type="primary">clpB</name>
    <name evidence="12" type="ORF">C0601_01530</name>
</gene>
<dbReference type="InterPro" id="IPR003959">
    <property type="entry name" value="ATPase_AAA_core"/>
</dbReference>
<comment type="subunit">
    <text evidence="10">Homohexamer; The oligomerization is ATP-dependent.</text>
</comment>
<dbReference type="Pfam" id="PF00004">
    <property type="entry name" value="AAA"/>
    <property type="match status" value="1"/>
</dbReference>
<dbReference type="PRINTS" id="PR00300">
    <property type="entry name" value="CLPPROTEASEA"/>
</dbReference>
<feature type="domain" description="Clp R" evidence="11">
    <location>
        <begin position="3"/>
        <end position="146"/>
    </location>
</feature>
<dbReference type="GO" id="GO:0005737">
    <property type="term" value="C:cytoplasm"/>
    <property type="evidence" value="ECO:0007669"/>
    <property type="project" value="UniProtKB-SubCell"/>
</dbReference>
<dbReference type="InterPro" id="IPR019489">
    <property type="entry name" value="Clp_ATPase_C"/>
</dbReference>
<evidence type="ECO:0000259" key="11">
    <source>
        <dbReference type="PROSITE" id="PS51903"/>
    </source>
</evidence>
<evidence type="ECO:0000256" key="8">
    <source>
        <dbReference type="PROSITE-ProRule" id="PRU01251"/>
    </source>
</evidence>
<dbReference type="Gene3D" id="1.10.1780.10">
    <property type="entry name" value="Clp, N-terminal domain"/>
    <property type="match status" value="1"/>
</dbReference>
<dbReference type="EMBL" id="PKTG01000025">
    <property type="protein sequence ID" value="PLX19562.1"/>
    <property type="molecule type" value="Genomic_DNA"/>
</dbReference>
<dbReference type="GO" id="GO:0034605">
    <property type="term" value="P:cellular response to heat"/>
    <property type="evidence" value="ECO:0007669"/>
    <property type="project" value="TreeGrafter"/>
</dbReference>
<dbReference type="SUPFAM" id="SSF52540">
    <property type="entry name" value="P-loop containing nucleoside triphosphate hydrolases"/>
    <property type="match status" value="2"/>
</dbReference>
<evidence type="ECO:0000256" key="9">
    <source>
        <dbReference type="RuleBase" id="RU004432"/>
    </source>
</evidence>
<dbReference type="SMART" id="SM01086">
    <property type="entry name" value="ClpB_D2-small"/>
    <property type="match status" value="1"/>
</dbReference>
<evidence type="ECO:0000256" key="3">
    <source>
        <dbReference type="ARBA" id="ARBA00022741"/>
    </source>
</evidence>
<evidence type="ECO:0000256" key="6">
    <source>
        <dbReference type="ARBA" id="ARBA00023186"/>
    </source>
</evidence>
<keyword evidence="4 9" id="KW-0067">ATP-binding</keyword>
<name>A0A2N5ZLT3_MUIH1</name>
<sequence length="859" mass="97167">MRMDRFTIRSQKVIEKAGQIADGSSHQAISPSHILKAILSMEDSVGKTLISKVGAPINKIIEENENILKKIPKVEGIIGQQYLSNEANIILEESFKGSKEFEDDFISVDHIFVAVLRIESEVSKILKANGVREDELIKALKEIRGGVKVNTENSEENYSPLKKFGKDMTEIARSGKLDPVIGRDEEIRRVIQVLSRRTKNNPVLIGEPGVGKTAIVEGLALRIAQNDIPETLKGKTVFSLDMGALIAGSKYRGEFEDRLKAVINEIENSEGEIILFIDELHTLVGAGASQGAVDASNMLKPALARGDLRCIGATTLAEYRKYIEKDAALERRFQQVLVQEPSEEEAISILRGLREKYEIHHGVKIKDSALISAVMLSSRYIADRFLPDKAIDLIDEAASRLRMEIDSVPVELDDIKRKKMQLEIERAGLMREKNADNKKRAKEIETEISELSEQELALEGRWKQEKKLISEIQRLKTELDLLKTEEEKAERNADFALASEIRYGKIPKRQEDIKENEERLKQLQSDKQLLKEEVEDDLIAEIVAKWTGIPVIRIVQSEKERLLNIEDRLAERVIGQKDAVRSVSNAVLRGRAGLHDKERPIGSFIFLGPTGVGKTELAKTLAKFLFDTEKSMIRIDMSEYMEKHSVARLIGAPPGYVGYDEGGYLTEAVRRRPYSIILLDEIEKAHNDVFNILLQILDDGRLTDGKGRTVDFRNTVIIMTSNLGSSLIIDEGLSKEEVNIRISNILKDHFRPEFLNRIDETIIFDSLTKDDIFKIIKVQEKILKERLSQRDIAIQLSPEAVEFLGEKGYDKKFGARPLKRVIRRYIEDPLSRIFIAGNVRSGDTVYIDRDEDEIKLTIK</sequence>
<dbReference type="FunFam" id="3.40.50.300:FF:000010">
    <property type="entry name" value="Chaperone clpB 1, putative"/>
    <property type="match status" value="1"/>
</dbReference>
<dbReference type="PROSITE" id="PS00871">
    <property type="entry name" value="CLPAB_2"/>
    <property type="match status" value="1"/>
</dbReference>
<dbReference type="InterPro" id="IPR041546">
    <property type="entry name" value="ClpA/ClpB_AAA_lid"/>
</dbReference>
<dbReference type="GO" id="GO:0005524">
    <property type="term" value="F:ATP binding"/>
    <property type="evidence" value="ECO:0007669"/>
    <property type="project" value="UniProtKB-UniRule"/>
</dbReference>
<dbReference type="Gene3D" id="3.40.50.300">
    <property type="entry name" value="P-loop containing nucleotide triphosphate hydrolases"/>
    <property type="match status" value="3"/>
</dbReference>